<evidence type="ECO:0000313" key="2">
    <source>
        <dbReference type="EMBL" id="UVC54438.1"/>
    </source>
</evidence>
<dbReference type="EMBL" id="CP056067">
    <property type="protein sequence ID" value="UVC54438.1"/>
    <property type="molecule type" value="Genomic_DNA"/>
</dbReference>
<dbReference type="Proteomes" id="UP000244803">
    <property type="component" value="Chromosome 4"/>
</dbReference>
<proteinExistence type="predicted"/>
<evidence type="ECO:0000256" key="1">
    <source>
        <dbReference type="SAM" id="Phobius"/>
    </source>
</evidence>
<name>A0A976XIM7_THEOR</name>
<protein>
    <submittedName>
        <fullName evidence="2">Uncharacterized protein</fullName>
    </submittedName>
</protein>
<sequence>MFKLINIHVHKHIIVVYILAIHITYTLSEVIDTCTRLYQQRYYTQQTSSCWIIICRDTHLWC</sequence>
<gene>
    <name evidence="2" type="ORF">MACJ_003985</name>
</gene>
<keyword evidence="1" id="KW-0472">Membrane</keyword>
<accession>A0A976XIM7</accession>
<feature type="transmembrane region" description="Helical" evidence="1">
    <location>
        <begin position="12"/>
        <end position="31"/>
    </location>
</feature>
<keyword evidence="1" id="KW-0812">Transmembrane</keyword>
<keyword evidence="1" id="KW-1133">Transmembrane helix</keyword>
<dbReference type="AlphaFoldDB" id="A0A976XIM7"/>
<organism evidence="2 3">
    <name type="scientific">Theileria orientalis</name>
    <dbReference type="NCBI Taxonomy" id="68886"/>
    <lineage>
        <taxon>Eukaryota</taxon>
        <taxon>Sar</taxon>
        <taxon>Alveolata</taxon>
        <taxon>Apicomplexa</taxon>
        <taxon>Aconoidasida</taxon>
        <taxon>Piroplasmida</taxon>
        <taxon>Theileriidae</taxon>
        <taxon>Theileria</taxon>
    </lineage>
</organism>
<reference evidence="2" key="1">
    <citation type="submission" date="2022-07" db="EMBL/GenBank/DDBJ databases">
        <title>Evaluation of T. orientalis genome assembly methods using nanopore sequencing and analysis of variation between genomes.</title>
        <authorList>
            <person name="Yam J."/>
            <person name="Micallef M.L."/>
            <person name="Liu M."/>
            <person name="Djordjevic S.P."/>
            <person name="Bogema D.R."/>
            <person name="Jenkins C."/>
        </authorList>
    </citation>
    <scope>NUCLEOTIDE SEQUENCE</scope>
    <source>
        <strain evidence="2">Fish Creek</strain>
    </source>
</reference>
<evidence type="ECO:0000313" key="3">
    <source>
        <dbReference type="Proteomes" id="UP000244803"/>
    </source>
</evidence>